<protein>
    <recommendedName>
        <fullName evidence="3">Molecular chaperone DnaJ</fullName>
    </recommendedName>
</protein>
<dbReference type="InterPro" id="IPR036410">
    <property type="entry name" value="HSP_DnaJ_Cys-rich_dom_sf"/>
</dbReference>
<name>A0A7G6TWA2_9BRAD</name>
<dbReference type="AlphaFoldDB" id="A0A7G6TWA2"/>
<evidence type="ECO:0008006" key="3">
    <source>
        <dbReference type="Google" id="ProtNLM"/>
    </source>
</evidence>
<organism evidence="1 2">
    <name type="scientific">Tardiphaga robiniae</name>
    <dbReference type="NCBI Taxonomy" id="943830"/>
    <lineage>
        <taxon>Bacteria</taxon>
        <taxon>Pseudomonadati</taxon>
        <taxon>Pseudomonadota</taxon>
        <taxon>Alphaproteobacteria</taxon>
        <taxon>Hyphomicrobiales</taxon>
        <taxon>Nitrobacteraceae</taxon>
        <taxon>Tardiphaga</taxon>
    </lineage>
</organism>
<dbReference type="SUPFAM" id="SSF57938">
    <property type="entry name" value="DnaJ/Hsp40 cysteine-rich domain"/>
    <property type="match status" value="1"/>
</dbReference>
<reference evidence="2" key="1">
    <citation type="journal article" date="2020" name="Mol. Plant Microbe">
        <title>Rhizobial microsymbionts of the narrowly endemic Oxytropis species growing in Kamchatka are characterized by significant genetic diversity and possess a set of genes that are associated with T3SS and T6SS secretion systems and can affect the development of symbiosis.</title>
        <authorList>
            <person name="Safronova V."/>
            <person name="Guro P."/>
            <person name="Sazanova A."/>
            <person name="Kuznetsova I."/>
            <person name="Belimov A."/>
            <person name="Yakubov V."/>
            <person name="Chirak E."/>
            <person name="Afonin A."/>
            <person name="Gogolev Y."/>
            <person name="Andronov E."/>
            <person name="Tikhonovich I."/>
        </authorList>
    </citation>
    <scope>NUCLEOTIDE SEQUENCE [LARGE SCALE GENOMIC DNA]</scope>
    <source>
        <strain evidence="2">581</strain>
    </source>
</reference>
<dbReference type="KEGG" id="trb:HB776_07090"/>
<evidence type="ECO:0000313" key="1">
    <source>
        <dbReference type="EMBL" id="QND71034.1"/>
    </source>
</evidence>
<evidence type="ECO:0000313" key="2">
    <source>
        <dbReference type="Proteomes" id="UP000515291"/>
    </source>
</evidence>
<proteinExistence type="predicted"/>
<sequence>MADDRPNQKGPNTKKKQKCKNCEGKGLLKKGEKVVKCQRCHGTGLR</sequence>
<gene>
    <name evidence="1" type="ORF">HB776_07090</name>
</gene>
<dbReference type="Proteomes" id="UP000515291">
    <property type="component" value="Chromosome"/>
</dbReference>
<dbReference type="RefSeq" id="WP_165826921.1">
    <property type="nucleotide sequence ID" value="NZ_CP050292.1"/>
</dbReference>
<dbReference type="EMBL" id="CP050292">
    <property type="protein sequence ID" value="QND71034.1"/>
    <property type="molecule type" value="Genomic_DNA"/>
</dbReference>
<accession>A0A7G6TWA2</accession>